<evidence type="ECO:0000313" key="4">
    <source>
        <dbReference type="Proteomes" id="UP000027135"/>
    </source>
</evidence>
<dbReference type="InParanoid" id="A0A067R2A3"/>
<evidence type="ECO:0000256" key="1">
    <source>
        <dbReference type="SAM" id="MobiDB-lite"/>
    </source>
</evidence>
<evidence type="ECO:0000256" key="2">
    <source>
        <dbReference type="SAM" id="SignalP"/>
    </source>
</evidence>
<dbReference type="FunCoup" id="A0A067R2A3">
    <property type="interactions" value="44"/>
</dbReference>
<name>A0A067R2A3_ZOONE</name>
<gene>
    <name evidence="3" type="ORF">L798_10366</name>
</gene>
<feature type="compositionally biased region" description="Polar residues" evidence="1">
    <location>
        <begin position="144"/>
        <end position="155"/>
    </location>
</feature>
<evidence type="ECO:0000313" key="3">
    <source>
        <dbReference type="EMBL" id="KDR16096.1"/>
    </source>
</evidence>
<feature type="chain" id="PRO_5001644621" evidence="2">
    <location>
        <begin position="27"/>
        <end position="566"/>
    </location>
</feature>
<feature type="region of interest" description="Disordered" evidence="1">
    <location>
        <begin position="136"/>
        <end position="164"/>
    </location>
</feature>
<dbReference type="eggNOG" id="ENOG502QVBA">
    <property type="taxonomic scope" value="Eukaryota"/>
</dbReference>
<reference evidence="3 4" key="1">
    <citation type="journal article" date="2014" name="Nat. Commun.">
        <title>Molecular traces of alternative social organization in a termite genome.</title>
        <authorList>
            <person name="Terrapon N."/>
            <person name="Li C."/>
            <person name="Robertson H.M."/>
            <person name="Ji L."/>
            <person name="Meng X."/>
            <person name="Booth W."/>
            <person name="Chen Z."/>
            <person name="Childers C.P."/>
            <person name="Glastad K.M."/>
            <person name="Gokhale K."/>
            <person name="Gowin J."/>
            <person name="Gronenberg W."/>
            <person name="Hermansen R.A."/>
            <person name="Hu H."/>
            <person name="Hunt B.G."/>
            <person name="Huylmans A.K."/>
            <person name="Khalil S.M."/>
            <person name="Mitchell R.D."/>
            <person name="Munoz-Torres M.C."/>
            <person name="Mustard J.A."/>
            <person name="Pan H."/>
            <person name="Reese J.T."/>
            <person name="Scharf M.E."/>
            <person name="Sun F."/>
            <person name="Vogel H."/>
            <person name="Xiao J."/>
            <person name="Yang W."/>
            <person name="Yang Z."/>
            <person name="Yang Z."/>
            <person name="Zhou J."/>
            <person name="Zhu J."/>
            <person name="Brent C.S."/>
            <person name="Elsik C.G."/>
            <person name="Goodisman M.A."/>
            <person name="Liberles D.A."/>
            <person name="Roe R.M."/>
            <person name="Vargo E.L."/>
            <person name="Vilcinskas A."/>
            <person name="Wang J."/>
            <person name="Bornberg-Bauer E."/>
            <person name="Korb J."/>
            <person name="Zhang G."/>
            <person name="Liebig J."/>
        </authorList>
    </citation>
    <scope>NUCLEOTIDE SEQUENCE [LARGE SCALE GENOMIC DNA]</scope>
    <source>
        <tissue evidence="3">Whole organism</tissue>
    </source>
</reference>
<protein>
    <submittedName>
        <fullName evidence="3">Uncharacterized protein</fullName>
    </submittedName>
</protein>
<keyword evidence="4" id="KW-1185">Reference proteome</keyword>
<keyword evidence="2" id="KW-0732">Signal</keyword>
<organism evidence="3 4">
    <name type="scientific">Zootermopsis nevadensis</name>
    <name type="common">Dampwood termite</name>
    <dbReference type="NCBI Taxonomy" id="136037"/>
    <lineage>
        <taxon>Eukaryota</taxon>
        <taxon>Metazoa</taxon>
        <taxon>Ecdysozoa</taxon>
        <taxon>Arthropoda</taxon>
        <taxon>Hexapoda</taxon>
        <taxon>Insecta</taxon>
        <taxon>Pterygota</taxon>
        <taxon>Neoptera</taxon>
        <taxon>Polyneoptera</taxon>
        <taxon>Dictyoptera</taxon>
        <taxon>Blattodea</taxon>
        <taxon>Blattoidea</taxon>
        <taxon>Termitoidae</taxon>
        <taxon>Termopsidae</taxon>
        <taxon>Zootermopsis</taxon>
    </lineage>
</organism>
<dbReference type="OMA" id="HKSHAWV"/>
<sequence length="566" mass="62715">MATFMKTYLPLFRIVILVTIMTLTNAQRTDNEHKDEEPNPLIEAAKALLQDQLQNQGAAQAVTGLLQNFMQTDGGRNIGDMLLGAAKSNNGANAVDILSGLGSILSSATAEQGKGNEGGIDPQLIGQMVSMFASQAMSGHNGDSDSNVDINNNEIKSGKGRKKVGTNDAGIDWESMIGLASNFMASQGGAGGGWEGLLNMLPALIGGGDGSNEVKRFHNKHQQHKSTSYLHPFMETLYDYWEHFKSSELGQTVWRNSGLEATAQIFTDEDGHFEMERIFGSLENGTFRRRWIKNLSSFVAEWISHISDPATQTRYLTTLQFVGNGFLKAQGYHKGQLFDPARPAESLSHLVNAVFKRQFGLKVNSATYIRPAIAYIQEVLKIGQRKGISLSHLSSHDIENKLAETLNGEVIEPMLRVWRAYRYGTRHPQCDRYVICAVNQLDPSADKGAGLRPGITKLASITASWFLSSNTSTPFWKLYSAATDDHNCQVRTYHNLRALTSRYYSDENCPRHWIGRYTHARARAQTNITKKILPISETTNKMMYEFNSVVDKHYGDFISGEVSSGL</sequence>
<feature type="signal peptide" evidence="2">
    <location>
        <begin position="1"/>
        <end position="26"/>
    </location>
</feature>
<accession>A0A067R2A3</accession>
<dbReference type="EMBL" id="KK852806">
    <property type="protein sequence ID" value="KDR16096.1"/>
    <property type="molecule type" value="Genomic_DNA"/>
</dbReference>
<dbReference type="Proteomes" id="UP000027135">
    <property type="component" value="Unassembled WGS sequence"/>
</dbReference>
<proteinExistence type="predicted"/>
<dbReference type="AlphaFoldDB" id="A0A067R2A3"/>